<keyword evidence="2" id="KW-1133">Transmembrane helix</keyword>
<sequence>MEPETAPLPSSSATDSSAEPAEGATPEEKQKRGLLIALIAVAGAILIALIVLIVVLVGGRGEDTAAPMPEPTTSDTATPEPTESESPVPSEEPSEEPAASPSATAAPPPPPPQSPSFATFSGPNRAPCPDTSSSVAITWSWSSTNAVNAWFGIGTNNAKAEPFESVPTTATYTFNYQCSEASQRYTVTLEDAAGRLTHKTVEIVRQ</sequence>
<dbReference type="EMBL" id="JACHBS010000001">
    <property type="protein sequence ID" value="MBB5617102.1"/>
    <property type="molecule type" value="Genomic_DNA"/>
</dbReference>
<feature type="region of interest" description="Disordered" evidence="1">
    <location>
        <begin position="63"/>
        <end position="132"/>
    </location>
</feature>
<dbReference type="RefSeq" id="WP_153981704.1">
    <property type="nucleotide sequence ID" value="NZ_BAAANZ010000011.1"/>
</dbReference>
<evidence type="ECO:0000313" key="3">
    <source>
        <dbReference type="EMBL" id="MBB5617102.1"/>
    </source>
</evidence>
<feature type="compositionally biased region" description="Low complexity" evidence="1">
    <location>
        <begin position="71"/>
        <end position="105"/>
    </location>
</feature>
<evidence type="ECO:0000256" key="2">
    <source>
        <dbReference type="SAM" id="Phobius"/>
    </source>
</evidence>
<gene>
    <name evidence="3" type="ORF">BJ959_000598</name>
</gene>
<accession>A0A840XF25</accession>
<dbReference type="OrthoDB" id="5124768at2"/>
<name>A0A840XF25_9MICO</name>
<keyword evidence="4" id="KW-1185">Reference proteome</keyword>
<feature type="compositionally biased region" description="Polar residues" evidence="1">
    <location>
        <begin position="8"/>
        <end position="17"/>
    </location>
</feature>
<feature type="transmembrane region" description="Helical" evidence="2">
    <location>
        <begin position="34"/>
        <end position="58"/>
    </location>
</feature>
<reference evidence="3 4" key="1">
    <citation type="submission" date="2020-08" db="EMBL/GenBank/DDBJ databases">
        <title>Sequencing the genomes of 1000 actinobacteria strains.</title>
        <authorList>
            <person name="Klenk H.-P."/>
        </authorList>
    </citation>
    <scope>NUCLEOTIDE SEQUENCE [LARGE SCALE GENOMIC DNA]</scope>
    <source>
        <strain evidence="3 4">DSM 23889</strain>
    </source>
</reference>
<proteinExistence type="predicted"/>
<protein>
    <submittedName>
        <fullName evidence="3">Uncharacterized protein</fullName>
    </submittedName>
</protein>
<organism evidence="3 4">
    <name type="scientific">Microcella frigidaquae</name>
    <dbReference type="NCBI Taxonomy" id="424758"/>
    <lineage>
        <taxon>Bacteria</taxon>
        <taxon>Bacillati</taxon>
        <taxon>Actinomycetota</taxon>
        <taxon>Actinomycetes</taxon>
        <taxon>Micrococcales</taxon>
        <taxon>Microbacteriaceae</taxon>
        <taxon>Microcella</taxon>
    </lineage>
</organism>
<dbReference type="Proteomes" id="UP000552883">
    <property type="component" value="Unassembled WGS sequence"/>
</dbReference>
<dbReference type="AlphaFoldDB" id="A0A840XF25"/>
<evidence type="ECO:0000256" key="1">
    <source>
        <dbReference type="SAM" id="MobiDB-lite"/>
    </source>
</evidence>
<keyword evidence="2" id="KW-0812">Transmembrane</keyword>
<evidence type="ECO:0000313" key="4">
    <source>
        <dbReference type="Proteomes" id="UP000552883"/>
    </source>
</evidence>
<feature type="region of interest" description="Disordered" evidence="1">
    <location>
        <begin position="1"/>
        <end position="29"/>
    </location>
</feature>
<comment type="caution">
    <text evidence="3">The sequence shown here is derived from an EMBL/GenBank/DDBJ whole genome shotgun (WGS) entry which is preliminary data.</text>
</comment>
<keyword evidence="2" id="KW-0472">Membrane</keyword>